<dbReference type="Proteomes" id="UP000291144">
    <property type="component" value="Unassembled WGS sequence"/>
</dbReference>
<comment type="caution">
    <text evidence="6">The sequence shown here is derived from an EMBL/GenBank/DDBJ whole genome shotgun (WGS) entry which is preliminary data.</text>
</comment>
<keyword evidence="2" id="KW-0288">FMN</keyword>
<dbReference type="Gene3D" id="3.20.20.30">
    <property type="entry name" value="Luciferase-like domain"/>
    <property type="match status" value="1"/>
</dbReference>
<evidence type="ECO:0000256" key="3">
    <source>
        <dbReference type="ARBA" id="ARBA00023002"/>
    </source>
</evidence>
<keyword evidence="1" id="KW-0285">Flavoprotein</keyword>
<dbReference type="OrthoDB" id="143323at2"/>
<accession>A0A4R0KGL4</accession>
<dbReference type="InterPro" id="IPR036661">
    <property type="entry name" value="Luciferase-like_sf"/>
</dbReference>
<gene>
    <name evidence="6" type="ORF">E0H73_23695</name>
</gene>
<dbReference type="PANTHER" id="PTHR42847">
    <property type="entry name" value="ALKANESULFONATE MONOOXYGENASE"/>
    <property type="match status" value="1"/>
</dbReference>
<keyword evidence="4" id="KW-0503">Monooxygenase</keyword>
<evidence type="ECO:0000259" key="5">
    <source>
        <dbReference type="Pfam" id="PF00296"/>
    </source>
</evidence>
<name>A0A4R0KGL4_9ACTN</name>
<dbReference type="AlphaFoldDB" id="A0A4R0KGL4"/>
<proteinExistence type="predicted"/>
<evidence type="ECO:0000256" key="2">
    <source>
        <dbReference type="ARBA" id="ARBA00022643"/>
    </source>
</evidence>
<sequence length="284" mass="30837">MKVSVTVTDHAWADGVDGLRRIASIADEGGLDTIWVPDHLFQADPTSHPQAELYEAITMLGFLAATTSRARLGMLVSPVPFRPPAVQVKAIATLDALTPGRAWFGVGIGWEGEEARAMGIPLGPTKDRFEQLEELLDIADRMFAGDSSPYQGKHFQLEGPICSPRPERRPPVLIGGTGEQKTLRMVAQRADACNLFDLPDGGTTVRHKLDVLRGHCEELGRPYDEIAKTLSTRLTPDDTVGTFVERCREQASWGIDHAIVIRTGPWTPESVGILTAAVPEVAGL</sequence>
<dbReference type="InterPro" id="IPR050172">
    <property type="entry name" value="SsuD_RutA_monooxygenase"/>
</dbReference>
<dbReference type="PANTHER" id="PTHR42847:SF4">
    <property type="entry name" value="ALKANESULFONATE MONOOXYGENASE-RELATED"/>
    <property type="match status" value="1"/>
</dbReference>
<feature type="domain" description="Luciferase-like" evidence="5">
    <location>
        <begin position="14"/>
        <end position="246"/>
    </location>
</feature>
<dbReference type="RefSeq" id="WP_131360137.1">
    <property type="nucleotide sequence ID" value="NZ_SJKB01000007.1"/>
</dbReference>
<keyword evidence="3" id="KW-0560">Oxidoreductase</keyword>
<evidence type="ECO:0000256" key="4">
    <source>
        <dbReference type="ARBA" id="ARBA00023033"/>
    </source>
</evidence>
<dbReference type="GO" id="GO:0046306">
    <property type="term" value="P:alkanesulfonate catabolic process"/>
    <property type="evidence" value="ECO:0007669"/>
    <property type="project" value="TreeGrafter"/>
</dbReference>
<keyword evidence="7" id="KW-1185">Reference proteome</keyword>
<protein>
    <submittedName>
        <fullName evidence="6">LLM class flavin-dependent oxidoreductase</fullName>
    </submittedName>
</protein>
<dbReference type="EMBL" id="SJKB01000007">
    <property type="protein sequence ID" value="TCC59631.1"/>
    <property type="molecule type" value="Genomic_DNA"/>
</dbReference>
<dbReference type="Pfam" id="PF00296">
    <property type="entry name" value="Bac_luciferase"/>
    <property type="match status" value="1"/>
</dbReference>
<dbReference type="SUPFAM" id="SSF51679">
    <property type="entry name" value="Bacterial luciferase-like"/>
    <property type="match status" value="1"/>
</dbReference>
<reference evidence="6 7" key="1">
    <citation type="submission" date="2019-02" db="EMBL/GenBank/DDBJ databases">
        <title>Kribbella capetownensis sp. nov. and Kribbella speibonae sp. nov., isolated from soil.</title>
        <authorList>
            <person name="Curtis S.M."/>
            <person name="Norton I."/>
            <person name="Everest G.J."/>
            <person name="Meyers P.R."/>
        </authorList>
    </citation>
    <scope>NUCLEOTIDE SEQUENCE [LARGE SCALE GENOMIC DNA]</scope>
    <source>
        <strain evidence="6 7">NRRL B-24813</strain>
    </source>
</reference>
<dbReference type="GO" id="GO:0008726">
    <property type="term" value="F:alkanesulfonate monooxygenase activity"/>
    <property type="evidence" value="ECO:0007669"/>
    <property type="project" value="TreeGrafter"/>
</dbReference>
<evidence type="ECO:0000256" key="1">
    <source>
        <dbReference type="ARBA" id="ARBA00022630"/>
    </source>
</evidence>
<evidence type="ECO:0000313" key="6">
    <source>
        <dbReference type="EMBL" id="TCC59631.1"/>
    </source>
</evidence>
<evidence type="ECO:0000313" key="7">
    <source>
        <dbReference type="Proteomes" id="UP000291144"/>
    </source>
</evidence>
<dbReference type="InterPro" id="IPR011251">
    <property type="entry name" value="Luciferase-like_dom"/>
</dbReference>
<organism evidence="6 7">
    <name type="scientific">Kribbella pittospori</name>
    <dbReference type="NCBI Taxonomy" id="722689"/>
    <lineage>
        <taxon>Bacteria</taxon>
        <taxon>Bacillati</taxon>
        <taxon>Actinomycetota</taxon>
        <taxon>Actinomycetes</taxon>
        <taxon>Propionibacteriales</taxon>
        <taxon>Kribbellaceae</taxon>
        <taxon>Kribbella</taxon>
    </lineage>
</organism>